<dbReference type="InterPro" id="IPR023296">
    <property type="entry name" value="Glyco_hydro_beta-prop_sf"/>
</dbReference>
<gene>
    <name evidence="1" type="ORF">J27TS8_36080</name>
</gene>
<dbReference type="AlphaFoldDB" id="A0A919WKA0"/>
<protein>
    <recommendedName>
        <fullName evidence="3">Glycosyl hydrolase family 32</fullName>
    </recommendedName>
</protein>
<accession>A0A919WKA0</accession>
<name>A0A919WKA0_9BACI</name>
<reference evidence="1" key="1">
    <citation type="submission" date="2021-03" db="EMBL/GenBank/DDBJ databases">
        <title>Antimicrobial resistance genes in bacteria isolated from Japanese honey, and their potential for conferring macrolide and lincosamide resistance in the American foulbrood pathogen Paenibacillus larvae.</title>
        <authorList>
            <person name="Okamoto M."/>
            <person name="Kumagai M."/>
            <person name="Kanamori H."/>
            <person name="Takamatsu D."/>
        </authorList>
    </citation>
    <scope>NUCLEOTIDE SEQUENCE</scope>
    <source>
        <strain evidence="1">J27TS8</strain>
    </source>
</reference>
<evidence type="ECO:0008006" key="3">
    <source>
        <dbReference type="Google" id="ProtNLM"/>
    </source>
</evidence>
<dbReference type="Gene3D" id="2.115.10.20">
    <property type="entry name" value="Glycosyl hydrolase domain, family 43"/>
    <property type="match status" value="1"/>
</dbReference>
<organism evidence="1 2">
    <name type="scientific">Robertmurraya siralis</name>
    <dbReference type="NCBI Taxonomy" id="77777"/>
    <lineage>
        <taxon>Bacteria</taxon>
        <taxon>Bacillati</taxon>
        <taxon>Bacillota</taxon>
        <taxon>Bacilli</taxon>
        <taxon>Bacillales</taxon>
        <taxon>Bacillaceae</taxon>
        <taxon>Robertmurraya</taxon>
    </lineage>
</organism>
<dbReference type="SUPFAM" id="SSF75005">
    <property type="entry name" value="Arabinanase/levansucrase/invertase"/>
    <property type="match status" value="1"/>
</dbReference>
<dbReference type="Proteomes" id="UP000682111">
    <property type="component" value="Unassembled WGS sequence"/>
</dbReference>
<proteinExistence type="predicted"/>
<evidence type="ECO:0000313" key="1">
    <source>
        <dbReference type="EMBL" id="GIN63615.1"/>
    </source>
</evidence>
<keyword evidence="2" id="KW-1185">Reference proteome</keyword>
<sequence>MVRLYNNLELPEQWPPKYEEKTLDKPLEVPYLKEKQDIVNIEIGRQLFVDDFLIEESNLSREFHQPKVCEKPIFEPKTPLEMNGGYYPCACPFNDGIFYDDEDNKFKMWYHAGWFNGVGYAESEDGLNWKRLKELYPERESESVLPHEFGTIRDGAAVWIDYHATNRNERYKMFVFLRKFDFEIKYYHEKPKHAHDDPDSIPPEEKGVLFQSANGIDWEECGTVGHCGDNTGFYYNPFTNKWTFSLRTFSSLDRRIRTRGYYETDHFIKGTKWTEDDIVFWTRTDIYDRPDKDMGYYTQLYDVSATPYESLMLGVFSVFMGPPNDISGKKGTPKINDLKLAYSRDGFHWHRPSYENFISSSRKEGSWNYGYAHPVNGLCLVVEDEIYFYFSCFSGVSPKLGSHKYAGGNLGLAKLRRDGFVSLSDKGNGGELLTTKLQFDGNHLFVNVACEAGSVCAEILDEHSNVIEGYSKADCIPVTGDSTKVQIKWKNKNLEALKNKIIKIRFYLDNARIYSFWIAEGEEGHSKGFMAAGGPGFHEGRDVSKTEK</sequence>
<dbReference type="RefSeq" id="WP_212934218.1">
    <property type="nucleotide sequence ID" value="NZ_BORC01000007.1"/>
</dbReference>
<evidence type="ECO:0000313" key="2">
    <source>
        <dbReference type="Proteomes" id="UP000682111"/>
    </source>
</evidence>
<comment type="caution">
    <text evidence="1">The sequence shown here is derived from an EMBL/GenBank/DDBJ whole genome shotgun (WGS) entry which is preliminary data.</text>
</comment>
<dbReference type="EMBL" id="BORC01000007">
    <property type="protein sequence ID" value="GIN63615.1"/>
    <property type="molecule type" value="Genomic_DNA"/>
</dbReference>